<proteinExistence type="predicted"/>
<reference evidence="3" key="1">
    <citation type="submission" date="2016-10" db="EMBL/GenBank/DDBJ databases">
        <authorList>
            <person name="Varghese N."/>
            <person name="Submissions S."/>
        </authorList>
    </citation>
    <scope>NUCLEOTIDE SEQUENCE [LARGE SCALE GENOMIC DNA]</scope>
    <source>
        <strain evidence="3">DSM 173</strain>
    </source>
</reference>
<dbReference type="RefSeq" id="WP_091332079.1">
    <property type="nucleotide sequence ID" value="NZ_FNOW01000005.1"/>
</dbReference>
<evidence type="ECO:0000313" key="2">
    <source>
        <dbReference type="EMBL" id="SDX49341.1"/>
    </source>
</evidence>
<evidence type="ECO:0008006" key="4">
    <source>
        <dbReference type="Google" id="ProtNLM"/>
    </source>
</evidence>
<sequence>MLKLHTSTIAALLGGLLLASSAQAELAGVQFSADTISRGADGQTTTGKLYVGANRMRVELAHQGQNRVRIHDQTRQLEWMLLPEQQAYLERAVPLPNANSGQQPTPSAETNPCQGIAELTCQRVGEETVAGRQAIKWEMTLTRDGQTLTGAQWLDVERGLPLKYQMPDGQAMELRLLGNETVAGRTVEKWQMTTSLPNAQPEHALQWYDPQLKLAVREEFPNGFVRELTNIQIGPQADALFSVPAGYHKLESPAPQR</sequence>
<dbReference type="Gene3D" id="2.50.20.10">
    <property type="entry name" value="Lipoprotein localisation LolA/LolB/LppX"/>
    <property type="match status" value="1"/>
</dbReference>
<evidence type="ECO:0000313" key="3">
    <source>
        <dbReference type="Proteomes" id="UP000198672"/>
    </source>
</evidence>
<organism evidence="2 3">
    <name type="scientific">Allochromatium warmingii</name>
    <name type="common">Chromatium warmingii</name>
    <dbReference type="NCBI Taxonomy" id="61595"/>
    <lineage>
        <taxon>Bacteria</taxon>
        <taxon>Pseudomonadati</taxon>
        <taxon>Pseudomonadota</taxon>
        <taxon>Gammaproteobacteria</taxon>
        <taxon>Chromatiales</taxon>
        <taxon>Chromatiaceae</taxon>
        <taxon>Allochromatium</taxon>
    </lineage>
</organism>
<feature type="chain" id="PRO_5011736632" description="DUF4412 domain-containing protein" evidence="1">
    <location>
        <begin position="25"/>
        <end position="257"/>
    </location>
</feature>
<accession>A0A1H3C5G9</accession>
<keyword evidence="1" id="KW-0732">Signal</keyword>
<name>A0A1H3C5G9_ALLWA</name>
<dbReference type="AlphaFoldDB" id="A0A1H3C5G9"/>
<keyword evidence="3" id="KW-1185">Reference proteome</keyword>
<gene>
    <name evidence="2" type="ORF">SAMN05421644_10510</name>
</gene>
<feature type="signal peptide" evidence="1">
    <location>
        <begin position="1"/>
        <end position="24"/>
    </location>
</feature>
<dbReference type="OrthoDB" id="8479446at2"/>
<dbReference type="Proteomes" id="UP000198672">
    <property type="component" value="Unassembled WGS sequence"/>
</dbReference>
<dbReference type="STRING" id="61595.SAMN05421644_10510"/>
<dbReference type="EMBL" id="FNOW01000005">
    <property type="protein sequence ID" value="SDX49341.1"/>
    <property type="molecule type" value="Genomic_DNA"/>
</dbReference>
<evidence type="ECO:0000256" key="1">
    <source>
        <dbReference type="SAM" id="SignalP"/>
    </source>
</evidence>
<protein>
    <recommendedName>
        <fullName evidence="4">DUF4412 domain-containing protein</fullName>
    </recommendedName>
</protein>